<dbReference type="Gene3D" id="3.40.50.300">
    <property type="entry name" value="P-loop containing nucleotide triphosphate hydrolases"/>
    <property type="match status" value="1"/>
</dbReference>
<dbReference type="InterPro" id="IPR030679">
    <property type="entry name" value="ABC_ATPase_HisP-typ"/>
</dbReference>
<evidence type="ECO:0000256" key="5">
    <source>
        <dbReference type="ARBA" id="ARBA00022741"/>
    </source>
</evidence>
<comment type="similarity">
    <text evidence="2">Belongs to the ABC transporter superfamily.</text>
</comment>
<reference evidence="10 11" key="1">
    <citation type="journal article" date="2015" name="Genome Announc.">
        <title>Expanding the biotechnology potential of lactobacilli through comparative genomics of 213 strains and associated genera.</title>
        <authorList>
            <person name="Sun Z."/>
            <person name="Harris H.M."/>
            <person name="McCann A."/>
            <person name="Guo C."/>
            <person name="Argimon S."/>
            <person name="Zhang W."/>
            <person name="Yang X."/>
            <person name="Jeffery I.B."/>
            <person name="Cooney J.C."/>
            <person name="Kagawa T.F."/>
            <person name="Liu W."/>
            <person name="Song Y."/>
            <person name="Salvetti E."/>
            <person name="Wrobel A."/>
            <person name="Rasinkangas P."/>
            <person name="Parkhill J."/>
            <person name="Rea M.C."/>
            <person name="O'Sullivan O."/>
            <person name="Ritari J."/>
            <person name="Douillard F.P."/>
            <person name="Paul Ross R."/>
            <person name="Yang R."/>
            <person name="Briner A.E."/>
            <person name="Felis G.E."/>
            <person name="de Vos W.M."/>
            <person name="Barrangou R."/>
            <person name="Klaenhammer T.R."/>
            <person name="Caufield P.W."/>
            <person name="Cui Y."/>
            <person name="Zhang H."/>
            <person name="O'Toole P.W."/>
        </authorList>
    </citation>
    <scope>NUCLEOTIDE SEQUENCE [LARGE SCALE GENOMIC DNA]</scope>
    <source>
        <strain evidence="10 11">DSM 19284</strain>
    </source>
</reference>
<dbReference type="InterPro" id="IPR027417">
    <property type="entry name" value="P-loop_NTPase"/>
</dbReference>
<evidence type="ECO:0000313" key="10">
    <source>
        <dbReference type="EMBL" id="KRL03521.1"/>
    </source>
</evidence>
<dbReference type="InterPro" id="IPR003593">
    <property type="entry name" value="AAA+_ATPase"/>
</dbReference>
<dbReference type="GO" id="GO:0016887">
    <property type="term" value="F:ATP hydrolysis activity"/>
    <property type="evidence" value="ECO:0007669"/>
    <property type="project" value="InterPro"/>
</dbReference>
<dbReference type="SUPFAM" id="SSF52540">
    <property type="entry name" value="P-loop containing nucleoside triphosphate hydrolases"/>
    <property type="match status" value="1"/>
</dbReference>
<protein>
    <submittedName>
        <fullName evidence="10">Arginine ABC transporter, ATP-binding protein ArtM</fullName>
    </submittedName>
</protein>
<evidence type="ECO:0000259" key="9">
    <source>
        <dbReference type="PROSITE" id="PS50893"/>
    </source>
</evidence>
<dbReference type="eggNOG" id="COG1126">
    <property type="taxonomic scope" value="Bacteria"/>
</dbReference>
<dbReference type="SMART" id="SM00382">
    <property type="entry name" value="AAA"/>
    <property type="match status" value="1"/>
</dbReference>
<evidence type="ECO:0000313" key="11">
    <source>
        <dbReference type="Proteomes" id="UP000051074"/>
    </source>
</evidence>
<dbReference type="PIRSF" id="PIRSF039085">
    <property type="entry name" value="ABC_ATPase_HisP"/>
    <property type="match status" value="1"/>
</dbReference>
<keyword evidence="5" id="KW-0547">Nucleotide-binding</keyword>
<accession>A0A0R1M6L7</accession>
<comment type="caution">
    <text evidence="10">The sequence shown here is derived from an EMBL/GenBank/DDBJ whole genome shotgun (WGS) entry which is preliminary data.</text>
</comment>
<dbReference type="InterPro" id="IPR050086">
    <property type="entry name" value="MetN_ABC_transporter-like"/>
</dbReference>
<name>A0A0R1M6L7_9LACO</name>
<dbReference type="AlphaFoldDB" id="A0A0R1M6L7"/>
<proteinExistence type="inferred from homology"/>
<dbReference type="GO" id="GO:0005524">
    <property type="term" value="F:ATP binding"/>
    <property type="evidence" value="ECO:0007669"/>
    <property type="project" value="UniProtKB-KW"/>
</dbReference>
<keyword evidence="11" id="KW-1185">Reference proteome</keyword>
<evidence type="ECO:0000256" key="6">
    <source>
        <dbReference type="ARBA" id="ARBA00022840"/>
    </source>
</evidence>
<dbReference type="GO" id="GO:0015424">
    <property type="term" value="F:ABC-type amino acid transporter activity"/>
    <property type="evidence" value="ECO:0007669"/>
    <property type="project" value="InterPro"/>
</dbReference>
<dbReference type="PATRIC" id="fig|1293597.4.peg.1084"/>
<dbReference type="InterPro" id="IPR017871">
    <property type="entry name" value="ABC_transporter-like_CS"/>
</dbReference>
<comment type="subcellular location">
    <subcellularLocation>
        <location evidence="1">Cell membrane</location>
        <topology evidence="1">Peripheral membrane protein</topology>
    </subcellularLocation>
</comment>
<dbReference type="PROSITE" id="PS50893">
    <property type="entry name" value="ABC_TRANSPORTER_2"/>
    <property type="match status" value="1"/>
</dbReference>
<evidence type="ECO:0000256" key="2">
    <source>
        <dbReference type="ARBA" id="ARBA00005417"/>
    </source>
</evidence>
<dbReference type="STRING" id="1293597.FC20_GL001010"/>
<dbReference type="Pfam" id="PF00005">
    <property type="entry name" value="ABC_tran"/>
    <property type="match status" value="1"/>
</dbReference>
<keyword evidence="6 10" id="KW-0067">ATP-binding</keyword>
<evidence type="ECO:0000256" key="3">
    <source>
        <dbReference type="ARBA" id="ARBA00022448"/>
    </source>
</evidence>
<dbReference type="Proteomes" id="UP000051074">
    <property type="component" value="Unassembled WGS sequence"/>
</dbReference>
<evidence type="ECO:0000256" key="4">
    <source>
        <dbReference type="ARBA" id="ARBA00022475"/>
    </source>
</evidence>
<feature type="domain" description="ABC transporter" evidence="9">
    <location>
        <begin position="11"/>
        <end position="245"/>
    </location>
</feature>
<dbReference type="PANTHER" id="PTHR43166:SF9">
    <property type="entry name" value="GLUTAMATE_ASPARTATE IMPORT ATP-BINDING PROTEIN GLTL"/>
    <property type="match status" value="1"/>
</dbReference>
<dbReference type="CDD" id="cd03262">
    <property type="entry name" value="ABC_HisP_GlnQ"/>
    <property type="match status" value="1"/>
</dbReference>
<dbReference type="InterPro" id="IPR003439">
    <property type="entry name" value="ABC_transporter-like_ATP-bd"/>
</dbReference>
<dbReference type="FunFam" id="3.40.50.300:FF:000020">
    <property type="entry name" value="Amino acid ABC transporter ATP-binding component"/>
    <property type="match status" value="1"/>
</dbReference>
<keyword evidence="7" id="KW-0029">Amino-acid transport</keyword>
<gene>
    <name evidence="10" type="ORF">FC20_GL001010</name>
</gene>
<keyword evidence="8" id="KW-0472">Membrane</keyword>
<dbReference type="GO" id="GO:0005886">
    <property type="term" value="C:plasma membrane"/>
    <property type="evidence" value="ECO:0007669"/>
    <property type="project" value="UniProtKB-SubCell"/>
</dbReference>
<evidence type="ECO:0000256" key="8">
    <source>
        <dbReference type="ARBA" id="ARBA00023136"/>
    </source>
</evidence>
<dbReference type="PROSITE" id="PS00211">
    <property type="entry name" value="ABC_TRANSPORTER_1"/>
    <property type="match status" value="1"/>
</dbReference>
<dbReference type="EMBL" id="AZDU01000003">
    <property type="protein sequence ID" value="KRL03521.1"/>
    <property type="molecule type" value="Genomic_DNA"/>
</dbReference>
<dbReference type="RefSeq" id="WP_009558677.1">
    <property type="nucleotide sequence ID" value="NZ_AZDU01000003.1"/>
</dbReference>
<organism evidence="10 11">
    <name type="scientific">Lactobacillus equicursoris DSM 19284 = JCM 14600 = CIP 110162</name>
    <dbReference type="NCBI Taxonomy" id="1293597"/>
    <lineage>
        <taxon>Bacteria</taxon>
        <taxon>Bacillati</taxon>
        <taxon>Bacillota</taxon>
        <taxon>Bacilli</taxon>
        <taxon>Lactobacillales</taxon>
        <taxon>Lactobacillaceae</taxon>
        <taxon>Lactobacillus</taxon>
    </lineage>
</organism>
<keyword evidence="4" id="KW-1003">Cell membrane</keyword>
<evidence type="ECO:0000256" key="7">
    <source>
        <dbReference type="ARBA" id="ARBA00022970"/>
    </source>
</evidence>
<keyword evidence="3" id="KW-0813">Transport</keyword>
<evidence type="ECO:0000256" key="1">
    <source>
        <dbReference type="ARBA" id="ARBA00004202"/>
    </source>
</evidence>
<dbReference type="PANTHER" id="PTHR43166">
    <property type="entry name" value="AMINO ACID IMPORT ATP-BINDING PROTEIN"/>
    <property type="match status" value="1"/>
</dbReference>
<sequence>MADFSQNKVILKVDHLQKTYGEHQVLKDISFEVHKGEVMTIIGPSGGGKSTMLRCINLLEDPTGGKILFHDQNILDENYNIPHYRSKVGMVFQQFELFENKNVLQNCMIGQELVLKRSKEEARKVAMENLKTVGMDPYIDAKPRQLSGGQKQRVAIARAISMNPEILLFDEPTSALDPEMVGEVLETMKKLAKTGLTMIVVTHEMAFAKEVSDQVLFMSDGYVTEQGSPDEIFNHPENEKTKKFLANFRGPQI</sequence>